<dbReference type="InterPro" id="IPR046035">
    <property type="entry name" value="DUF5993"/>
</dbReference>
<dbReference type="Proteomes" id="UP001055307">
    <property type="component" value="Unassembled WGS sequence"/>
</dbReference>
<reference evidence="3" key="1">
    <citation type="journal article" date="2016" name="Front. Microbiol.">
        <title>Genome Sequence of the Piezophilic, Mesophilic Sulfate-Reducing Bacterium Desulfovibrio indicus J2T.</title>
        <authorList>
            <person name="Cao J."/>
            <person name="Maignien L."/>
            <person name="Shao Z."/>
            <person name="Alain K."/>
            <person name="Jebbar M."/>
        </authorList>
    </citation>
    <scope>NUCLEOTIDE SEQUENCE</scope>
    <source>
        <strain evidence="3">DSM 21893</strain>
    </source>
</reference>
<organism evidence="2">
    <name type="scientific">Methylobacterium bullatum</name>
    <dbReference type="NCBI Taxonomy" id="570505"/>
    <lineage>
        <taxon>Bacteria</taxon>
        <taxon>Pseudomonadati</taxon>
        <taxon>Pseudomonadota</taxon>
        <taxon>Alphaproteobacteria</taxon>
        <taxon>Hyphomicrobiales</taxon>
        <taxon>Methylobacteriaceae</taxon>
        <taxon>Methylobacterium</taxon>
    </lineage>
</organism>
<dbReference type="Pfam" id="PF19455">
    <property type="entry name" value="DUF5993"/>
    <property type="match status" value="1"/>
</dbReference>
<evidence type="ECO:0000313" key="3">
    <source>
        <dbReference type="EMBL" id="GJD39323.1"/>
    </source>
</evidence>
<dbReference type="EMBL" id="LR743511">
    <property type="protein sequence ID" value="CAA2143016.1"/>
    <property type="molecule type" value="Genomic_DNA"/>
</dbReference>
<proteinExistence type="predicted"/>
<dbReference type="EMBL" id="LR743504">
    <property type="protein sequence ID" value="CAA2099156.1"/>
    <property type="molecule type" value="Genomic_DNA"/>
</dbReference>
<reference evidence="3" key="3">
    <citation type="submission" date="2021-08" db="EMBL/GenBank/DDBJ databases">
        <authorList>
            <person name="Tani A."/>
            <person name="Ola A."/>
            <person name="Ogura Y."/>
            <person name="Katsura K."/>
            <person name="Hayashi T."/>
        </authorList>
    </citation>
    <scope>NUCLEOTIDE SEQUENCE</scope>
    <source>
        <strain evidence="3">DSM 21893</strain>
    </source>
</reference>
<dbReference type="AlphaFoldDB" id="A0A679K5I3"/>
<evidence type="ECO:0000313" key="2">
    <source>
        <dbReference type="EMBL" id="CAA2143016.1"/>
    </source>
</evidence>
<name>A0A679K5I3_9HYPH</name>
<accession>A0A679K5I3</accession>
<gene>
    <name evidence="2" type="ORF">MBLL_02608</name>
    <name evidence="1" type="ORF">MBUL_00005</name>
    <name evidence="3" type="ORF">OICFNHDK_1782</name>
</gene>
<protein>
    <submittedName>
        <fullName evidence="2">Uncharacterized protein</fullName>
    </submittedName>
</protein>
<dbReference type="EMBL" id="BPQF01000010">
    <property type="protein sequence ID" value="GJD39323.1"/>
    <property type="molecule type" value="Genomic_DNA"/>
</dbReference>
<reference evidence="2" key="2">
    <citation type="submission" date="2019-12" db="EMBL/GenBank/DDBJ databases">
        <authorList>
            <person name="Cremers G."/>
        </authorList>
    </citation>
    <scope>NUCLEOTIDE SEQUENCE</scope>
    <source>
        <strain evidence="1">Mbul1</strain>
        <strain evidence="2">Mbul2</strain>
    </source>
</reference>
<evidence type="ECO:0000313" key="1">
    <source>
        <dbReference type="EMBL" id="CAA2099156.1"/>
    </source>
</evidence>
<keyword evidence="4" id="KW-1185">Reference proteome</keyword>
<evidence type="ECO:0000313" key="4">
    <source>
        <dbReference type="Proteomes" id="UP001055307"/>
    </source>
</evidence>
<sequence>MMVLPFLGFAGATGAAIAGRRGLALLLWGLSLGVLLALFREHATDALPLVF</sequence>
<dbReference type="RefSeq" id="WP_018042624.1">
    <property type="nucleotide sequence ID" value="NZ_BPQF01000010.1"/>
</dbReference>